<evidence type="ECO:0000259" key="4">
    <source>
        <dbReference type="Pfam" id="PF04652"/>
    </source>
</evidence>
<keyword evidence="2" id="KW-0472">Membrane</keyword>
<gene>
    <name evidence="5" type="ORF">FA13DRAFT_415128</name>
</gene>
<name>A0A4Y7TY20_COPMI</name>
<dbReference type="GO" id="GO:0005771">
    <property type="term" value="C:multivesicular body"/>
    <property type="evidence" value="ECO:0007669"/>
    <property type="project" value="TreeGrafter"/>
</dbReference>
<proteinExistence type="predicted"/>
<evidence type="ECO:0000256" key="1">
    <source>
        <dbReference type="ARBA" id="ARBA00004308"/>
    </source>
</evidence>
<organism evidence="5 6">
    <name type="scientific">Coprinellus micaceus</name>
    <name type="common">Glistening ink-cap mushroom</name>
    <name type="synonym">Coprinus micaceus</name>
    <dbReference type="NCBI Taxonomy" id="71717"/>
    <lineage>
        <taxon>Eukaryota</taxon>
        <taxon>Fungi</taxon>
        <taxon>Dikarya</taxon>
        <taxon>Basidiomycota</taxon>
        <taxon>Agaricomycotina</taxon>
        <taxon>Agaricomycetes</taxon>
        <taxon>Agaricomycetidae</taxon>
        <taxon>Agaricales</taxon>
        <taxon>Agaricineae</taxon>
        <taxon>Psathyrellaceae</taxon>
        <taxon>Coprinellus</taxon>
    </lineage>
</organism>
<dbReference type="InterPro" id="IPR044538">
    <property type="entry name" value="Vta1-like"/>
</dbReference>
<dbReference type="Gene3D" id="1.25.40.270">
    <property type="entry name" value="Vacuolar protein sorting-associated protein vta1"/>
    <property type="match status" value="1"/>
</dbReference>
<dbReference type="PANTHER" id="PTHR46009">
    <property type="entry name" value="VACUOLAR PROTEIN SORTING-ASSOCIATED PROTEIN VTA1 HOMOLOG"/>
    <property type="match status" value="1"/>
</dbReference>
<evidence type="ECO:0000313" key="6">
    <source>
        <dbReference type="Proteomes" id="UP000298030"/>
    </source>
</evidence>
<feature type="compositionally biased region" description="Low complexity" evidence="3">
    <location>
        <begin position="225"/>
        <end position="239"/>
    </location>
</feature>
<keyword evidence="6" id="KW-1185">Reference proteome</keyword>
<dbReference type="STRING" id="71717.A0A4Y7TY20"/>
<reference evidence="5 6" key="1">
    <citation type="journal article" date="2019" name="Nat. Ecol. Evol.">
        <title>Megaphylogeny resolves global patterns of mushroom evolution.</title>
        <authorList>
            <person name="Varga T."/>
            <person name="Krizsan K."/>
            <person name="Foldi C."/>
            <person name="Dima B."/>
            <person name="Sanchez-Garcia M."/>
            <person name="Sanchez-Ramirez S."/>
            <person name="Szollosi G.J."/>
            <person name="Szarkandi J.G."/>
            <person name="Papp V."/>
            <person name="Albert L."/>
            <person name="Andreopoulos W."/>
            <person name="Angelini C."/>
            <person name="Antonin V."/>
            <person name="Barry K.W."/>
            <person name="Bougher N.L."/>
            <person name="Buchanan P."/>
            <person name="Buyck B."/>
            <person name="Bense V."/>
            <person name="Catcheside P."/>
            <person name="Chovatia M."/>
            <person name="Cooper J."/>
            <person name="Damon W."/>
            <person name="Desjardin D."/>
            <person name="Finy P."/>
            <person name="Geml J."/>
            <person name="Haridas S."/>
            <person name="Hughes K."/>
            <person name="Justo A."/>
            <person name="Karasinski D."/>
            <person name="Kautmanova I."/>
            <person name="Kiss B."/>
            <person name="Kocsube S."/>
            <person name="Kotiranta H."/>
            <person name="LaButti K.M."/>
            <person name="Lechner B.E."/>
            <person name="Liimatainen K."/>
            <person name="Lipzen A."/>
            <person name="Lukacs Z."/>
            <person name="Mihaltcheva S."/>
            <person name="Morgado L.N."/>
            <person name="Niskanen T."/>
            <person name="Noordeloos M.E."/>
            <person name="Ohm R.A."/>
            <person name="Ortiz-Santana B."/>
            <person name="Ovrebo C."/>
            <person name="Racz N."/>
            <person name="Riley R."/>
            <person name="Savchenko A."/>
            <person name="Shiryaev A."/>
            <person name="Soop K."/>
            <person name="Spirin V."/>
            <person name="Szebenyi C."/>
            <person name="Tomsovsky M."/>
            <person name="Tulloss R.E."/>
            <person name="Uehling J."/>
            <person name="Grigoriev I.V."/>
            <person name="Vagvolgyi C."/>
            <person name="Papp T."/>
            <person name="Martin F.M."/>
            <person name="Miettinen O."/>
            <person name="Hibbett D.S."/>
            <person name="Nagy L.G."/>
        </authorList>
    </citation>
    <scope>NUCLEOTIDE SEQUENCE [LARGE SCALE GENOMIC DNA]</scope>
    <source>
        <strain evidence="5 6">FP101781</strain>
    </source>
</reference>
<dbReference type="EMBL" id="QPFP01000002">
    <property type="protein sequence ID" value="TEB38874.1"/>
    <property type="molecule type" value="Genomic_DNA"/>
</dbReference>
<dbReference type="GO" id="GO:0032511">
    <property type="term" value="P:late endosome to vacuole transport via multivesicular body sorting pathway"/>
    <property type="evidence" value="ECO:0007669"/>
    <property type="project" value="InterPro"/>
</dbReference>
<feature type="compositionally biased region" description="Polar residues" evidence="3">
    <location>
        <begin position="193"/>
        <end position="207"/>
    </location>
</feature>
<comment type="subcellular location">
    <subcellularLocation>
        <location evidence="1">Endomembrane system</location>
    </subcellularLocation>
</comment>
<dbReference type="OrthoDB" id="391137at2759"/>
<dbReference type="PANTHER" id="PTHR46009:SF1">
    <property type="entry name" value="VACUOLAR PROTEIN SORTING-ASSOCIATED PROTEIN VTA1 HOMOLOG"/>
    <property type="match status" value="1"/>
</dbReference>
<evidence type="ECO:0000256" key="3">
    <source>
        <dbReference type="SAM" id="MobiDB-lite"/>
    </source>
</evidence>
<accession>A0A4Y7TY20</accession>
<dbReference type="Proteomes" id="UP000298030">
    <property type="component" value="Unassembled WGS sequence"/>
</dbReference>
<dbReference type="AlphaFoldDB" id="A0A4Y7TY20"/>
<dbReference type="InterPro" id="IPR023175">
    <property type="entry name" value="Vta1/CALS_N_sf"/>
</dbReference>
<sequence>MASSKSPLGLPPLTPELKSIVPFLQRAEEVKATEPVVAYWCAYYAAQLGISLKTKDSTSRNVLVGLLGFLEQMKSEIGVNEAVQVEAVGSAYVENFGLKVFTAADNEDRAGRASRSTAKKFLAAANFLETLKTFSSIDISESNLEKIKYAKWKATDIAKAFREGRKPIPGPPGWAEEREVANQLTALEPGPSDSHSLSLPSAPTKSASSGRVSPERSPPPRARSKSPTSDSTKSTSTSPRYHDGDWSTTAVPNTSVLNITPPSAPGPPVHRRSSSGRSSPKRAQGSAKRGAYVFR</sequence>
<feature type="compositionally biased region" description="Polar residues" evidence="3">
    <location>
        <begin position="246"/>
        <end position="261"/>
    </location>
</feature>
<comment type="caution">
    <text evidence="5">The sequence shown here is derived from an EMBL/GenBank/DDBJ whole genome shotgun (WGS) entry which is preliminary data.</text>
</comment>
<evidence type="ECO:0000256" key="2">
    <source>
        <dbReference type="ARBA" id="ARBA00023136"/>
    </source>
</evidence>
<feature type="region of interest" description="Disordered" evidence="3">
    <location>
        <begin position="187"/>
        <end position="295"/>
    </location>
</feature>
<protein>
    <submittedName>
        <fullName evidence="5">DUF605-domain-containing protein</fullName>
    </submittedName>
</protein>
<feature type="domain" description="Vta1/callose synthase N-terminal" evidence="4">
    <location>
        <begin position="19"/>
        <end position="163"/>
    </location>
</feature>
<evidence type="ECO:0000313" key="5">
    <source>
        <dbReference type="EMBL" id="TEB38874.1"/>
    </source>
</evidence>
<dbReference type="Pfam" id="PF04652">
    <property type="entry name" value="Vta1"/>
    <property type="match status" value="1"/>
</dbReference>
<dbReference type="InterPro" id="IPR039431">
    <property type="entry name" value="Vta1/CALS_N"/>
</dbReference>